<feature type="compositionally biased region" description="Basic and acidic residues" evidence="4">
    <location>
        <begin position="88"/>
        <end position="113"/>
    </location>
</feature>
<evidence type="ECO:0000256" key="1">
    <source>
        <dbReference type="ARBA" id="ARBA00037349"/>
    </source>
</evidence>
<feature type="region of interest" description="Disordered" evidence="4">
    <location>
        <begin position="1"/>
        <end position="168"/>
    </location>
</feature>
<evidence type="ECO:0000313" key="6">
    <source>
        <dbReference type="EMBL" id="KAI9248295.1"/>
    </source>
</evidence>
<dbReference type="InterPro" id="IPR035441">
    <property type="entry name" value="TFIIS/LEDGF_dom_sf"/>
</dbReference>
<dbReference type="PANTHER" id="PTHR46010:SF1">
    <property type="entry name" value="PROTEIN IWS1 HOMOLOG"/>
    <property type="match status" value="1"/>
</dbReference>
<comment type="function">
    <text evidence="1">Transcription factor involved in RNA polymerase II transcription regulation. May function in both SPT15/TBP post-recruitment and recruitment steps of transcription.</text>
</comment>
<comment type="caution">
    <text evidence="6">The sequence shown here is derived from an EMBL/GenBank/DDBJ whole genome shotgun (WGS) entry which is preliminary data.</text>
</comment>
<comment type="similarity">
    <text evidence="2">Belongs to the IWS1 family.</text>
</comment>
<organism evidence="6 7">
    <name type="scientific">Phascolomyces articulosus</name>
    <dbReference type="NCBI Taxonomy" id="60185"/>
    <lineage>
        <taxon>Eukaryota</taxon>
        <taxon>Fungi</taxon>
        <taxon>Fungi incertae sedis</taxon>
        <taxon>Mucoromycota</taxon>
        <taxon>Mucoromycotina</taxon>
        <taxon>Mucoromycetes</taxon>
        <taxon>Mucorales</taxon>
        <taxon>Lichtheimiaceae</taxon>
        <taxon>Phascolomyces</taxon>
    </lineage>
</organism>
<evidence type="ECO:0000256" key="2">
    <source>
        <dbReference type="ARBA" id="ARBA00037992"/>
    </source>
</evidence>
<proteinExistence type="inferred from homology"/>
<gene>
    <name evidence="6" type="ORF">BDA99DRAFT_525324</name>
</gene>
<sequence length="392" mass="44767">MSQESALGNEDLFGGEIGDDLELSDFEGDQGSADEADKPESNGNDDSTHAPTATELPGAERGDEDDDYDEEEEETVLKRPRLPSFKKANRDSTQDDDPELARMREELRSKRQGGDGVEGNDQQDSQQPPGELDPGQELLDVFDKFAEKAMSSGKRKRKKADEEDLERAMDDELSTLREKMRQAADQDNQSNSERKPALAKLKMLQEANALLTLDAAQDSILDNQLLDSIRAWLEPLPDRSLPSLDIQNSMLDVLNTLSITSGHLRESGVGKIVYFYQRSPRVESRVRRKAEQLVAKWSRSVIKRSDNYRERMHETQEYDREQVMKRRKRYRHEENRTENADERQRVHVHIPQAVAPDYDIIPLSNVKKAGRIKSKEQGTMKRLTNTIRSMKK</sequence>
<reference evidence="6" key="1">
    <citation type="journal article" date="2022" name="IScience">
        <title>Evolution of zygomycete secretomes and the origins of terrestrial fungal ecologies.</title>
        <authorList>
            <person name="Chang Y."/>
            <person name="Wang Y."/>
            <person name="Mondo S."/>
            <person name="Ahrendt S."/>
            <person name="Andreopoulos W."/>
            <person name="Barry K."/>
            <person name="Beard J."/>
            <person name="Benny G.L."/>
            <person name="Blankenship S."/>
            <person name="Bonito G."/>
            <person name="Cuomo C."/>
            <person name="Desiro A."/>
            <person name="Gervers K.A."/>
            <person name="Hundley H."/>
            <person name="Kuo A."/>
            <person name="LaButti K."/>
            <person name="Lang B.F."/>
            <person name="Lipzen A."/>
            <person name="O'Donnell K."/>
            <person name="Pangilinan J."/>
            <person name="Reynolds N."/>
            <person name="Sandor L."/>
            <person name="Smith M.E."/>
            <person name="Tsang A."/>
            <person name="Grigoriev I.V."/>
            <person name="Stajich J.E."/>
            <person name="Spatafora J.W."/>
        </authorList>
    </citation>
    <scope>NUCLEOTIDE SEQUENCE</scope>
    <source>
        <strain evidence="6">RSA 2281</strain>
    </source>
</reference>
<protein>
    <recommendedName>
        <fullName evidence="5">TFIIS N-terminal domain-containing protein</fullName>
    </recommendedName>
</protein>
<comment type="subcellular location">
    <subcellularLocation>
        <location evidence="3">Nucleus</location>
    </subcellularLocation>
</comment>
<name>A0AAD5P8M4_9FUNG</name>
<dbReference type="InterPro" id="IPR017923">
    <property type="entry name" value="TFIIS_N"/>
</dbReference>
<dbReference type="GO" id="GO:0005634">
    <property type="term" value="C:nucleus"/>
    <property type="evidence" value="ECO:0007669"/>
    <property type="project" value="UniProtKB-SubCell"/>
</dbReference>
<dbReference type="PROSITE" id="PS51319">
    <property type="entry name" value="TFIIS_N"/>
    <property type="match status" value="1"/>
</dbReference>
<keyword evidence="7" id="KW-1185">Reference proteome</keyword>
<dbReference type="PANTHER" id="PTHR46010">
    <property type="entry name" value="PROTEIN IWS1 HOMOLOG"/>
    <property type="match status" value="1"/>
</dbReference>
<accession>A0AAD5P8M4</accession>
<dbReference type="GO" id="GO:0016973">
    <property type="term" value="P:poly(A)+ mRNA export from nucleus"/>
    <property type="evidence" value="ECO:0007669"/>
    <property type="project" value="TreeGrafter"/>
</dbReference>
<dbReference type="AlphaFoldDB" id="A0AAD5P8M4"/>
<dbReference type="SUPFAM" id="SSF47676">
    <property type="entry name" value="Conserved domain common to transcription factors TFIIS, elongin A, CRSP70"/>
    <property type="match status" value="1"/>
</dbReference>
<evidence type="ECO:0000259" key="5">
    <source>
        <dbReference type="PROSITE" id="PS51319"/>
    </source>
</evidence>
<feature type="compositionally biased region" description="Acidic residues" evidence="4">
    <location>
        <begin position="17"/>
        <end position="34"/>
    </location>
</feature>
<evidence type="ECO:0000256" key="3">
    <source>
        <dbReference type="PROSITE-ProRule" id="PRU00649"/>
    </source>
</evidence>
<feature type="compositionally biased region" description="Acidic residues" evidence="4">
    <location>
        <begin position="62"/>
        <end position="74"/>
    </location>
</feature>
<evidence type="ECO:0000313" key="7">
    <source>
        <dbReference type="Proteomes" id="UP001209540"/>
    </source>
</evidence>
<keyword evidence="3" id="KW-0539">Nucleus</keyword>
<reference evidence="6" key="2">
    <citation type="submission" date="2023-02" db="EMBL/GenBank/DDBJ databases">
        <authorList>
            <consortium name="DOE Joint Genome Institute"/>
            <person name="Mondo S.J."/>
            <person name="Chang Y."/>
            <person name="Wang Y."/>
            <person name="Ahrendt S."/>
            <person name="Andreopoulos W."/>
            <person name="Barry K."/>
            <person name="Beard J."/>
            <person name="Benny G.L."/>
            <person name="Blankenship S."/>
            <person name="Bonito G."/>
            <person name="Cuomo C."/>
            <person name="Desiro A."/>
            <person name="Gervers K.A."/>
            <person name="Hundley H."/>
            <person name="Kuo A."/>
            <person name="LaButti K."/>
            <person name="Lang B.F."/>
            <person name="Lipzen A."/>
            <person name="O'Donnell K."/>
            <person name="Pangilinan J."/>
            <person name="Reynolds N."/>
            <person name="Sandor L."/>
            <person name="Smith M.W."/>
            <person name="Tsang A."/>
            <person name="Grigoriev I.V."/>
            <person name="Stajich J.E."/>
            <person name="Spatafora J.W."/>
        </authorList>
    </citation>
    <scope>NUCLEOTIDE SEQUENCE</scope>
    <source>
        <strain evidence="6">RSA 2281</strain>
    </source>
</reference>
<dbReference type="Gene3D" id="1.20.930.10">
    <property type="entry name" value="Conserved domain common to transcription factors TFIIS, elongin A, CRSP70"/>
    <property type="match status" value="1"/>
</dbReference>
<evidence type="ECO:0000256" key="4">
    <source>
        <dbReference type="SAM" id="MobiDB-lite"/>
    </source>
</evidence>
<dbReference type="InterPro" id="IPR051037">
    <property type="entry name" value="RNAPII_TF_IWS1"/>
</dbReference>
<dbReference type="Pfam" id="PF08711">
    <property type="entry name" value="Med26"/>
    <property type="match status" value="1"/>
</dbReference>
<dbReference type="EMBL" id="JAIXMP010000039">
    <property type="protein sequence ID" value="KAI9248295.1"/>
    <property type="molecule type" value="Genomic_DNA"/>
</dbReference>
<feature type="compositionally biased region" description="Polar residues" evidence="4">
    <location>
        <begin position="41"/>
        <end position="51"/>
    </location>
</feature>
<dbReference type="Proteomes" id="UP001209540">
    <property type="component" value="Unassembled WGS sequence"/>
</dbReference>
<feature type="domain" description="TFIIS N-terminal" evidence="5">
    <location>
        <begin position="227"/>
        <end position="304"/>
    </location>
</feature>